<sequence>MKIWLLRVIRIDSRDFRVDSNTSRDEGSLQRLQRIDSHPFRIDSGLFNELRLIFKERWWEGEMPDGGKVRSLSPVFLLVVWMNPSESLRDGRR</sequence>
<dbReference type="Proteomes" id="UP001341840">
    <property type="component" value="Unassembled WGS sequence"/>
</dbReference>
<proteinExistence type="predicted"/>
<evidence type="ECO:0000313" key="2">
    <source>
        <dbReference type="Proteomes" id="UP001341840"/>
    </source>
</evidence>
<protein>
    <submittedName>
        <fullName evidence="1">Uncharacterized protein</fullName>
    </submittedName>
</protein>
<keyword evidence="2" id="KW-1185">Reference proteome</keyword>
<organism evidence="1 2">
    <name type="scientific">Stylosanthes scabra</name>
    <dbReference type="NCBI Taxonomy" id="79078"/>
    <lineage>
        <taxon>Eukaryota</taxon>
        <taxon>Viridiplantae</taxon>
        <taxon>Streptophyta</taxon>
        <taxon>Embryophyta</taxon>
        <taxon>Tracheophyta</taxon>
        <taxon>Spermatophyta</taxon>
        <taxon>Magnoliopsida</taxon>
        <taxon>eudicotyledons</taxon>
        <taxon>Gunneridae</taxon>
        <taxon>Pentapetalae</taxon>
        <taxon>rosids</taxon>
        <taxon>fabids</taxon>
        <taxon>Fabales</taxon>
        <taxon>Fabaceae</taxon>
        <taxon>Papilionoideae</taxon>
        <taxon>50 kb inversion clade</taxon>
        <taxon>dalbergioids sensu lato</taxon>
        <taxon>Dalbergieae</taxon>
        <taxon>Pterocarpus clade</taxon>
        <taxon>Stylosanthes</taxon>
    </lineage>
</organism>
<dbReference type="EMBL" id="JASCZI010000090">
    <property type="protein sequence ID" value="MED6108529.1"/>
    <property type="molecule type" value="Genomic_DNA"/>
</dbReference>
<accession>A0ABU6QBA4</accession>
<reference evidence="1 2" key="1">
    <citation type="journal article" date="2023" name="Plants (Basel)">
        <title>Bridging the Gap: Combining Genomics and Transcriptomics Approaches to Understand Stylosanthes scabra, an Orphan Legume from the Brazilian Caatinga.</title>
        <authorList>
            <person name="Ferreira-Neto J.R.C."/>
            <person name="da Silva M.D."/>
            <person name="Binneck E."/>
            <person name="de Melo N.F."/>
            <person name="da Silva R.H."/>
            <person name="de Melo A.L.T.M."/>
            <person name="Pandolfi V."/>
            <person name="Bustamante F.O."/>
            <person name="Brasileiro-Vidal A.C."/>
            <person name="Benko-Iseppon A.M."/>
        </authorList>
    </citation>
    <scope>NUCLEOTIDE SEQUENCE [LARGE SCALE GENOMIC DNA]</scope>
    <source>
        <tissue evidence="1">Leaves</tissue>
    </source>
</reference>
<name>A0ABU6QBA4_9FABA</name>
<comment type="caution">
    <text evidence="1">The sequence shown here is derived from an EMBL/GenBank/DDBJ whole genome shotgun (WGS) entry which is preliminary data.</text>
</comment>
<evidence type="ECO:0000313" key="1">
    <source>
        <dbReference type="EMBL" id="MED6108529.1"/>
    </source>
</evidence>
<gene>
    <name evidence="1" type="ORF">PIB30_024865</name>
</gene>